<evidence type="ECO:0000313" key="3">
    <source>
        <dbReference type="Proteomes" id="UP000010556"/>
    </source>
</evidence>
<dbReference type="EMBL" id="KB112042">
    <property type="protein sequence ID" value="ELK25341.1"/>
    <property type="molecule type" value="Genomic_DNA"/>
</dbReference>
<evidence type="ECO:0000256" key="1">
    <source>
        <dbReference type="SAM" id="Phobius"/>
    </source>
</evidence>
<keyword evidence="1" id="KW-0472">Membrane</keyword>
<feature type="transmembrane region" description="Helical" evidence="1">
    <location>
        <begin position="28"/>
        <end position="51"/>
    </location>
</feature>
<name>L5LHG0_MYODS</name>
<protein>
    <submittedName>
        <fullName evidence="2">Uncharacterized protein</fullName>
    </submittedName>
</protein>
<proteinExistence type="predicted"/>
<accession>L5LHG0</accession>
<gene>
    <name evidence="2" type="ORF">MDA_GLEAN10020452</name>
</gene>
<organism evidence="2 3">
    <name type="scientific">Myotis davidii</name>
    <name type="common">David's myotis</name>
    <dbReference type="NCBI Taxonomy" id="225400"/>
    <lineage>
        <taxon>Eukaryota</taxon>
        <taxon>Metazoa</taxon>
        <taxon>Chordata</taxon>
        <taxon>Craniata</taxon>
        <taxon>Vertebrata</taxon>
        <taxon>Euteleostomi</taxon>
        <taxon>Mammalia</taxon>
        <taxon>Eutheria</taxon>
        <taxon>Laurasiatheria</taxon>
        <taxon>Chiroptera</taxon>
        <taxon>Yangochiroptera</taxon>
        <taxon>Vespertilionidae</taxon>
        <taxon>Myotis</taxon>
    </lineage>
</organism>
<keyword evidence="3" id="KW-1185">Reference proteome</keyword>
<dbReference type="AlphaFoldDB" id="L5LHG0"/>
<keyword evidence="1" id="KW-0812">Transmembrane</keyword>
<dbReference type="Proteomes" id="UP000010556">
    <property type="component" value="Unassembled WGS sequence"/>
</dbReference>
<keyword evidence="1" id="KW-1133">Transmembrane helix</keyword>
<reference evidence="3" key="1">
    <citation type="journal article" date="2013" name="Science">
        <title>Comparative analysis of bat genomes provides insight into the evolution of flight and immunity.</title>
        <authorList>
            <person name="Zhang G."/>
            <person name="Cowled C."/>
            <person name="Shi Z."/>
            <person name="Huang Z."/>
            <person name="Bishop-Lilly K.A."/>
            <person name="Fang X."/>
            <person name="Wynne J.W."/>
            <person name="Xiong Z."/>
            <person name="Baker M.L."/>
            <person name="Zhao W."/>
            <person name="Tachedjian M."/>
            <person name="Zhu Y."/>
            <person name="Zhou P."/>
            <person name="Jiang X."/>
            <person name="Ng J."/>
            <person name="Yang L."/>
            <person name="Wu L."/>
            <person name="Xiao J."/>
            <person name="Feng Y."/>
            <person name="Chen Y."/>
            <person name="Sun X."/>
            <person name="Zhang Y."/>
            <person name="Marsh G.A."/>
            <person name="Crameri G."/>
            <person name="Broder C.C."/>
            <person name="Frey K.G."/>
            <person name="Wang L.F."/>
            <person name="Wang J."/>
        </authorList>
    </citation>
    <scope>NUCLEOTIDE SEQUENCE [LARGE SCALE GENOMIC DNA]</scope>
</reference>
<sequence>MVSDAARRVLTEARGSRSARDWKSRVRFFWRLIMALQFDPIIFHDILHHLFFPSVK</sequence>
<evidence type="ECO:0000313" key="2">
    <source>
        <dbReference type="EMBL" id="ELK25341.1"/>
    </source>
</evidence>